<dbReference type="Gene3D" id="6.10.320.10">
    <property type="match status" value="1"/>
</dbReference>
<sequence length="169" mass="19870">MAIFLAEAVKLKSILLKKQRDLQSERHRVAFKTVEKGEQPVREGRTMQDVEHELQLVRDDIRLLDKLVYVANTENTVSFFGEELMLVEAIELAKQMRVEAETLRDFSMRDKEELQHGFGETPMYEVALYDPHEYYVRAEEMEKRAHKLSNAINAKNFQVTVDFDDSRYI</sequence>
<comment type="caution">
    <text evidence="1">The sequence shown here is derived from an EMBL/GenBank/DDBJ whole genome shotgun (WGS) entry which is preliminary data.</text>
</comment>
<evidence type="ECO:0000313" key="2">
    <source>
        <dbReference type="Proteomes" id="UP000093482"/>
    </source>
</evidence>
<protein>
    <submittedName>
        <fullName evidence="1">Uncharacterized protein</fullName>
    </submittedName>
</protein>
<dbReference type="AlphaFoldDB" id="A0A1C0YU87"/>
<keyword evidence="2" id="KW-1185">Reference proteome</keyword>
<organism evidence="1 2">
    <name type="scientific">Caryophanon latum</name>
    <dbReference type="NCBI Taxonomy" id="33977"/>
    <lineage>
        <taxon>Bacteria</taxon>
        <taxon>Bacillati</taxon>
        <taxon>Bacillota</taxon>
        <taxon>Bacilli</taxon>
        <taxon>Bacillales</taxon>
        <taxon>Caryophanaceae</taxon>
        <taxon>Caryophanon</taxon>
    </lineage>
</organism>
<dbReference type="Proteomes" id="UP000093482">
    <property type="component" value="Unassembled WGS sequence"/>
</dbReference>
<reference evidence="1 2" key="1">
    <citation type="submission" date="2016-07" db="EMBL/GenBank/DDBJ databases">
        <title>Caryophanon latum genome sequencing.</title>
        <authorList>
            <person name="Verma A."/>
            <person name="Pal Y."/>
            <person name="Krishnamurthi S."/>
        </authorList>
    </citation>
    <scope>NUCLEOTIDE SEQUENCE [LARGE SCALE GENOMIC DNA]</scope>
    <source>
        <strain evidence="1 2">DSM 14151</strain>
    </source>
</reference>
<proteinExistence type="predicted"/>
<dbReference type="EMBL" id="MATO01000034">
    <property type="protein sequence ID" value="OCS90730.1"/>
    <property type="molecule type" value="Genomic_DNA"/>
</dbReference>
<dbReference type="RefSeq" id="WP_066464086.1">
    <property type="nucleotide sequence ID" value="NZ_MATO01000034.1"/>
</dbReference>
<name>A0A1C0YU87_9BACL</name>
<evidence type="ECO:0000313" key="1">
    <source>
        <dbReference type="EMBL" id="OCS90730.1"/>
    </source>
</evidence>
<gene>
    <name evidence="1" type="ORF">A6K76_01375</name>
</gene>
<accession>A0A1C0YU87</accession>